<sequence length="197" mass="23310">MKDILYDIVPRLEPFDYSLHHDTQFINKEWVLINGIENAKAVYLFKPNNELLISENDHVTKTRWSFINSNFLSITTEDGIVLIKAFYKDKDMLVLNQKASDDYAFFINSSAYDTTIDTKEDVKAYFKEKYLKKASQLISEHQFYYIQRFKEYGPYTMKELLTKVKNKAVNAYCLVRDVNESDYAKKLRIIDLLHELN</sequence>
<accession>A0A4R7PZM2</accession>
<protein>
    <submittedName>
        <fullName evidence="1">Uncharacterized protein</fullName>
    </submittedName>
</protein>
<dbReference type="RefSeq" id="WP_133758514.1">
    <property type="nucleotide sequence ID" value="NZ_SOBW01000008.1"/>
</dbReference>
<dbReference type="EMBL" id="SOBW01000008">
    <property type="protein sequence ID" value="TDU40505.1"/>
    <property type="molecule type" value="Genomic_DNA"/>
</dbReference>
<evidence type="ECO:0000313" key="1">
    <source>
        <dbReference type="EMBL" id="TDU40505.1"/>
    </source>
</evidence>
<comment type="caution">
    <text evidence="1">The sequence shown here is derived from an EMBL/GenBank/DDBJ whole genome shotgun (WGS) entry which is preliminary data.</text>
</comment>
<reference evidence="1 2" key="1">
    <citation type="submission" date="2019-03" db="EMBL/GenBank/DDBJ databases">
        <title>Genomic Encyclopedia of Archaeal and Bacterial Type Strains, Phase II (KMG-II): from individual species to whole genera.</title>
        <authorList>
            <person name="Goeker M."/>
        </authorList>
    </citation>
    <scope>NUCLEOTIDE SEQUENCE [LARGE SCALE GENOMIC DNA]</scope>
    <source>
        <strain evidence="1 2">DSM 28135</strain>
    </source>
</reference>
<name>A0A4R7PZM2_9FLAO</name>
<gene>
    <name evidence="1" type="ORF">BXY82_2555</name>
</gene>
<proteinExistence type="predicted"/>
<evidence type="ECO:0000313" key="2">
    <source>
        <dbReference type="Proteomes" id="UP000294689"/>
    </source>
</evidence>
<dbReference type="Proteomes" id="UP000294689">
    <property type="component" value="Unassembled WGS sequence"/>
</dbReference>
<organism evidence="1 2">
    <name type="scientific">Gelidibacter sediminis</name>
    <dbReference type="NCBI Taxonomy" id="1608710"/>
    <lineage>
        <taxon>Bacteria</taxon>
        <taxon>Pseudomonadati</taxon>
        <taxon>Bacteroidota</taxon>
        <taxon>Flavobacteriia</taxon>
        <taxon>Flavobacteriales</taxon>
        <taxon>Flavobacteriaceae</taxon>
        <taxon>Gelidibacter</taxon>
    </lineage>
</organism>
<dbReference type="AlphaFoldDB" id="A0A4R7PZM2"/>
<dbReference type="OrthoDB" id="1424919at2"/>
<keyword evidence="2" id="KW-1185">Reference proteome</keyword>